<evidence type="ECO:0000259" key="2">
    <source>
        <dbReference type="Pfam" id="PF13472"/>
    </source>
</evidence>
<keyword evidence="3" id="KW-0378">Hydrolase</keyword>
<feature type="chain" id="PRO_5047177552" evidence="1">
    <location>
        <begin position="20"/>
        <end position="291"/>
    </location>
</feature>
<feature type="signal peptide" evidence="1">
    <location>
        <begin position="1"/>
        <end position="19"/>
    </location>
</feature>
<dbReference type="GO" id="GO:0016787">
    <property type="term" value="F:hydrolase activity"/>
    <property type="evidence" value="ECO:0007669"/>
    <property type="project" value="UniProtKB-KW"/>
</dbReference>
<reference evidence="3 4" key="1">
    <citation type="submission" date="2023-05" db="EMBL/GenBank/DDBJ databases">
        <title>Streptantibioticus silvisoli sp. nov., acidotolerant actinomycetes 1 from pine litter.</title>
        <authorList>
            <person name="Swiecimska M."/>
            <person name="Golinska P."/>
            <person name="Sangal V."/>
            <person name="Wachnowicz B."/>
            <person name="Goodfellow M."/>
        </authorList>
    </citation>
    <scope>NUCLEOTIDE SEQUENCE [LARGE SCALE GENOMIC DNA]</scope>
    <source>
        <strain evidence="3 4">DSM 42109</strain>
    </source>
</reference>
<accession>A0ABT7A9N6</accession>
<dbReference type="PANTHER" id="PTHR37981">
    <property type="entry name" value="LIPASE 2"/>
    <property type="match status" value="1"/>
</dbReference>
<evidence type="ECO:0000256" key="1">
    <source>
        <dbReference type="SAM" id="SignalP"/>
    </source>
</evidence>
<dbReference type="PANTHER" id="PTHR37981:SF1">
    <property type="entry name" value="SGNH HYDROLASE-TYPE ESTERASE DOMAIN-CONTAINING PROTEIN"/>
    <property type="match status" value="1"/>
</dbReference>
<protein>
    <submittedName>
        <fullName evidence="3">SGNH/GDSL hydrolase family protein</fullName>
        <ecNumber evidence="3">3.1.-.-</ecNumber>
    </submittedName>
</protein>
<evidence type="ECO:0000313" key="3">
    <source>
        <dbReference type="EMBL" id="MDJ1137516.1"/>
    </source>
</evidence>
<dbReference type="EMBL" id="JANCPR020000059">
    <property type="protein sequence ID" value="MDJ1137516.1"/>
    <property type="molecule type" value="Genomic_DNA"/>
</dbReference>
<comment type="caution">
    <text evidence="3">The sequence shown here is derived from an EMBL/GenBank/DDBJ whole genome shotgun (WGS) entry which is preliminary data.</text>
</comment>
<dbReference type="CDD" id="cd01823">
    <property type="entry name" value="SEST_like"/>
    <property type="match status" value="1"/>
</dbReference>
<dbReference type="SUPFAM" id="SSF52266">
    <property type="entry name" value="SGNH hydrolase"/>
    <property type="match status" value="1"/>
</dbReference>
<keyword evidence="1" id="KW-0732">Signal</keyword>
<gene>
    <name evidence="3" type="ORF">NMN56_037305</name>
</gene>
<keyword evidence="4" id="KW-1185">Reference proteome</keyword>
<dbReference type="InterPro" id="IPR037460">
    <property type="entry name" value="SEST-like"/>
</dbReference>
<evidence type="ECO:0000313" key="4">
    <source>
        <dbReference type="Proteomes" id="UP001214441"/>
    </source>
</evidence>
<proteinExistence type="predicted"/>
<dbReference type="Gene3D" id="3.40.50.1110">
    <property type="entry name" value="SGNH hydrolase"/>
    <property type="match status" value="1"/>
</dbReference>
<sequence length="291" mass="29823">MTGTAATALTLAGTLPASAAPLAERGAAQHSSGVQHYVALGDSYTSGPGIPDQTDANCARSSNNYPTLSAARIAPATFTDVSCGGATTEHMTAPQGTAPPQFDALKPETDLVTVGIGGNDIGFGGIVARCLVLGKLAPYGAPCKASYSLGGTDALAARIRDNAAKIDEVLRGIHARAPKARVLVVGYPDLLPEDGTNCPRTVSLAKGDAPWLRDTEKRLNTMLAERAARGGAEYVDTYTPTIGHDMCKPPGTRWVEPLVAVEATGFHPNAAGHQAMSGALLGALDPVGAVR</sequence>
<dbReference type="EC" id="3.1.-.-" evidence="3"/>
<name>A0ABT7A9N6_9ACTN</name>
<feature type="domain" description="SGNH hydrolase-type esterase" evidence="2">
    <location>
        <begin position="39"/>
        <end position="275"/>
    </location>
</feature>
<organism evidence="3 4">
    <name type="scientific">Streptomyces iconiensis</name>
    <dbReference type="NCBI Taxonomy" id="1384038"/>
    <lineage>
        <taxon>Bacteria</taxon>
        <taxon>Bacillati</taxon>
        <taxon>Actinomycetota</taxon>
        <taxon>Actinomycetes</taxon>
        <taxon>Kitasatosporales</taxon>
        <taxon>Streptomycetaceae</taxon>
        <taxon>Streptomyces</taxon>
    </lineage>
</organism>
<dbReference type="InterPro" id="IPR013830">
    <property type="entry name" value="SGNH_hydro"/>
</dbReference>
<dbReference type="RefSeq" id="WP_274044985.1">
    <property type="nucleotide sequence ID" value="NZ_JANCPR020000059.1"/>
</dbReference>
<dbReference type="InterPro" id="IPR036514">
    <property type="entry name" value="SGNH_hydro_sf"/>
</dbReference>
<dbReference type="Pfam" id="PF13472">
    <property type="entry name" value="Lipase_GDSL_2"/>
    <property type="match status" value="1"/>
</dbReference>
<dbReference type="Proteomes" id="UP001214441">
    <property type="component" value="Unassembled WGS sequence"/>
</dbReference>